<proteinExistence type="predicted"/>
<keyword evidence="1" id="KW-0732">Signal</keyword>
<feature type="signal peptide" evidence="1">
    <location>
        <begin position="1"/>
        <end position="21"/>
    </location>
</feature>
<dbReference type="PROSITE" id="PS51257">
    <property type="entry name" value="PROKAR_LIPOPROTEIN"/>
    <property type="match status" value="1"/>
</dbReference>
<evidence type="ECO:0000313" key="3">
    <source>
        <dbReference type="Proteomes" id="UP000198598"/>
    </source>
</evidence>
<dbReference type="AlphaFoldDB" id="A0A1I1YJS3"/>
<dbReference type="Proteomes" id="UP000198598">
    <property type="component" value="Unassembled WGS sequence"/>
</dbReference>
<reference evidence="2 3" key="1">
    <citation type="submission" date="2016-10" db="EMBL/GenBank/DDBJ databases">
        <authorList>
            <person name="de Groot N.N."/>
        </authorList>
    </citation>
    <scope>NUCLEOTIDE SEQUENCE [LARGE SCALE GENOMIC DNA]</scope>
    <source>
        <strain evidence="2 3">DSM 26130</strain>
    </source>
</reference>
<dbReference type="EMBL" id="FOLQ01000011">
    <property type="protein sequence ID" value="SFE19796.1"/>
    <property type="molecule type" value="Genomic_DNA"/>
</dbReference>
<evidence type="ECO:0008006" key="4">
    <source>
        <dbReference type="Google" id="ProtNLM"/>
    </source>
</evidence>
<sequence>MYHLRLLCFVFLLSCVLSSCAKHAFHFVSPDYQPDKKNQVTLLSPYLYQGIIRSGNKVELKDSLNYAIATILDEQLPKHLAGAENIQPITVSPKTRRDLGTYLYRVRLDSEYNRRKIRRVKIPQQICEELQQEGAQFVTVFVSDGHARTTNNYSNMAAASRAANATLALTTLAFTPYQVGKVGKIGAKNASIQPYSSSLELFVLDVQKQEVLKYQRSMLYLPPTNPFTIRQHLTSLFLE</sequence>
<keyword evidence="3" id="KW-1185">Reference proteome</keyword>
<feature type="chain" id="PRO_5011755916" description="Lipoprotein" evidence="1">
    <location>
        <begin position="22"/>
        <end position="239"/>
    </location>
</feature>
<evidence type="ECO:0000313" key="2">
    <source>
        <dbReference type="EMBL" id="SFE19796.1"/>
    </source>
</evidence>
<name>A0A1I1YJS3_9BACT</name>
<organism evidence="2 3">
    <name type="scientific">Spirosoma endophyticum</name>
    <dbReference type="NCBI Taxonomy" id="662367"/>
    <lineage>
        <taxon>Bacteria</taxon>
        <taxon>Pseudomonadati</taxon>
        <taxon>Bacteroidota</taxon>
        <taxon>Cytophagia</taxon>
        <taxon>Cytophagales</taxon>
        <taxon>Cytophagaceae</taxon>
        <taxon>Spirosoma</taxon>
    </lineage>
</organism>
<dbReference type="STRING" id="662367.SAMN05216167_11185"/>
<accession>A0A1I1YJS3</accession>
<gene>
    <name evidence="2" type="ORF">SAMN05216167_11185</name>
</gene>
<evidence type="ECO:0000256" key="1">
    <source>
        <dbReference type="SAM" id="SignalP"/>
    </source>
</evidence>
<protein>
    <recommendedName>
        <fullName evidence="4">Lipoprotein</fullName>
    </recommendedName>
</protein>